<feature type="signal peptide" evidence="1">
    <location>
        <begin position="1"/>
        <end position="18"/>
    </location>
</feature>
<protein>
    <submittedName>
        <fullName evidence="2">Uncharacterized protein</fullName>
    </submittedName>
</protein>
<keyword evidence="1" id="KW-0732">Signal</keyword>
<reference evidence="2 3" key="1">
    <citation type="submission" date="2014-09" db="EMBL/GenBank/DDBJ databases">
        <title>Vibrio maritimus JCM 19235. (C45) whole genome shotgun sequence.</title>
        <authorList>
            <person name="Sawabe T."/>
            <person name="Meirelles P."/>
            <person name="Nakanishi M."/>
            <person name="Sayaka M."/>
            <person name="Hattori M."/>
            <person name="Ohkuma M."/>
        </authorList>
    </citation>
    <scope>NUCLEOTIDE SEQUENCE [LARGE SCALE GENOMIC DNA]</scope>
    <source>
        <strain evidence="3">JCM19235</strain>
    </source>
</reference>
<name>A0A090RR78_9VIBR</name>
<accession>A0A090RR78</accession>
<keyword evidence="3" id="KW-1185">Reference proteome</keyword>
<dbReference type="AlphaFoldDB" id="A0A090RR78"/>
<reference evidence="2 3" key="2">
    <citation type="submission" date="2014-09" db="EMBL/GenBank/DDBJ databases">
        <authorList>
            <consortium name="NBRP consortium"/>
            <person name="Sawabe T."/>
            <person name="Meirelles P."/>
            <person name="Nakanishi M."/>
            <person name="Sayaka M."/>
            <person name="Hattori M."/>
            <person name="Ohkuma M."/>
        </authorList>
    </citation>
    <scope>NUCLEOTIDE SEQUENCE [LARGE SCALE GENOMIC DNA]</scope>
    <source>
        <strain evidence="3">JCM19235</strain>
    </source>
</reference>
<organism evidence="2 3">
    <name type="scientific">Vibrio maritimus</name>
    <dbReference type="NCBI Taxonomy" id="990268"/>
    <lineage>
        <taxon>Bacteria</taxon>
        <taxon>Pseudomonadati</taxon>
        <taxon>Pseudomonadota</taxon>
        <taxon>Gammaproteobacteria</taxon>
        <taxon>Vibrionales</taxon>
        <taxon>Vibrionaceae</taxon>
        <taxon>Vibrio</taxon>
    </lineage>
</organism>
<proteinExistence type="predicted"/>
<dbReference type="STRING" id="990268.JCM19235_5582"/>
<dbReference type="Proteomes" id="UP000029228">
    <property type="component" value="Unassembled WGS sequence"/>
</dbReference>
<feature type="chain" id="PRO_5001863101" evidence="1">
    <location>
        <begin position="19"/>
        <end position="64"/>
    </location>
</feature>
<sequence length="64" mass="6978">MKKTLLALSISTFSIGVAAGTIVTEENYSTAMFDKAWHLRQVMAPRKIGTTIVMPLPSTSSLHQ</sequence>
<comment type="caution">
    <text evidence="2">The sequence shown here is derived from an EMBL/GenBank/DDBJ whole genome shotgun (WGS) entry which is preliminary data.</text>
</comment>
<evidence type="ECO:0000313" key="3">
    <source>
        <dbReference type="Proteomes" id="UP000029228"/>
    </source>
</evidence>
<evidence type="ECO:0000256" key="1">
    <source>
        <dbReference type="SAM" id="SignalP"/>
    </source>
</evidence>
<dbReference type="EMBL" id="BBMR01000001">
    <property type="protein sequence ID" value="GAL17033.1"/>
    <property type="molecule type" value="Genomic_DNA"/>
</dbReference>
<gene>
    <name evidence="2" type="ORF">JCM19235_5582</name>
</gene>
<evidence type="ECO:0000313" key="2">
    <source>
        <dbReference type="EMBL" id="GAL17033.1"/>
    </source>
</evidence>